<organism evidence="7 8">
    <name type="scientific">Yanghanlia caeni</name>
    <dbReference type="NCBI Taxonomy" id="3064283"/>
    <lineage>
        <taxon>Bacteria</taxon>
        <taxon>Pseudomonadati</taxon>
        <taxon>Pseudomonadota</taxon>
        <taxon>Betaproteobacteria</taxon>
        <taxon>Burkholderiales</taxon>
        <taxon>Alcaligenaceae</taxon>
        <taxon>Yanghanlia</taxon>
    </lineage>
</organism>
<feature type="domain" description="Leucine-binding protein" evidence="6">
    <location>
        <begin position="27"/>
        <end position="376"/>
    </location>
</feature>
<keyword evidence="3 5" id="KW-0732">Signal</keyword>
<evidence type="ECO:0000256" key="3">
    <source>
        <dbReference type="ARBA" id="ARBA00022729"/>
    </source>
</evidence>
<evidence type="ECO:0000259" key="6">
    <source>
        <dbReference type="Pfam" id="PF13458"/>
    </source>
</evidence>
<keyword evidence="8" id="KW-1185">Reference proteome</keyword>
<dbReference type="InterPro" id="IPR051010">
    <property type="entry name" value="BCAA_transport"/>
</dbReference>
<dbReference type="InterPro" id="IPR028081">
    <property type="entry name" value="Leu-bd"/>
</dbReference>
<dbReference type="RefSeq" id="WP_347287695.1">
    <property type="nucleotide sequence ID" value="NZ_JAUZQE010000059.1"/>
</dbReference>
<evidence type="ECO:0000256" key="4">
    <source>
        <dbReference type="ARBA" id="ARBA00022970"/>
    </source>
</evidence>
<protein>
    <submittedName>
        <fullName evidence="7">ABC transporter substrate-binding protein</fullName>
    </submittedName>
</protein>
<evidence type="ECO:0000313" key="8">
    <source>
        <dbReference type="Proteomes" id="UP001232156"/>
    </source>
</evidence>
<dbReference type="CDD" id="cd06333">
    <property type="entry name" value="PBP1_ABC_RPA1789-like"/>
    <property type="match status" value="1"/>
</dbReference>
<gene>
    <name evidence="7" type="ORF">Q8947_14355</name>
</gene>
<reference evidence="7 8" key="1">
    <citation type="submission" date="2023-08" db="EMBL/GenBank/DDBJ databases">
        <title>Alcaligenaceae gen. nov., a novel taxon isolated from the sludge of Yixing Pesticide Factory.</title>
        <authorList>
            <person name="Ruan L."/>
        </authorList>
    </citation>
    <scope>NUCLEOTIDE SEQUENCE [LARGE SCALE GENOMIC DNA]</scope>
    <source>
        <strain evidence="7 8">LG-2</strain>
    </source>
</reference>
<keyword evidence="2" id="KW-0813">Transport</keyword>
<dbReference type="PANTHER" id="PTHR30483:SF38">
    <property type="entry name" value="BLR7848 PROTEIN"/>
    <property type="match status" value="1"/>
</dbReference>
<dbReference type="Proteomes" id="UP001232156">
    <property type="component" value="Unassembled WGS sequence"/>
</dbReference>
<sequence length="382" mass="41082">MKRIIKLVSTALLGTAIMGTAVANPEPIKVGSVLSVTGAAAYLGTPELQTLQLYVDKLNAEGGVLGRPLRLYHYDDGSDAAKANGFTRRLIDDDKVDFIVGGTTTGSTMSMVPLVERAGVPFMSLAGAVVVIDPVKKWVFKASTTDRQAAERVFMDMQKRGIQKIALISETSGFGQSGKKQSEEVAAKYGIQIVAQETYGPKDTDMTPQLTNIRNNPDVQAVFVFGFGQGPAILTKNFRQLGLDLPLYHAHGVGSDEFIRLAGADAEGAYALAPALMIGESLAADDPQKPVVDAYTQEYTTRFKEDVSMFGGQAHDNFFIVIDAIKRAGTTDKAKVRDEIEATKGYIGTGGEINMSPTDHMGLAVESLRLLQVKDGKWVEAK</sequence>
<evidence type="ECO:0000256" key="2">
    <source>
        <dbReference type="ARBA" id="ARBA00022448"/>
    </source>
</evidence>
<dbReference type="Gene3D" id="3.40.50.2300">
    <property type="match status" value="2"/>
</dbReference>
<dbReference type="InterPro" id="IPR000709">
    <property type="entry name" value="Leu_Ile_Val-bd"/>
</dbReference>
<feature type="chain" id="PRO_5045566748" evidence="5">
    <location>
        <begin position="24"/>
        <end position="382"/>
    </location>
</feature>
<evidence type="ECO:0000256" key="1">
    <source>
        <dbReference type="ARBA" id="ARBA00010062"/>
    </source>
</evidence>
<dbReference type="EMBL" id="JAUZQE010000059">
    <property type="protein sequence ID" value="MDR4127157.1"/>
    <property type="molecule type" value="Genomic_DNA"/>
</dbReference>
<evidence type="ECO:0000313" key="7">
    <source>
        <dbReference type="EMBL" id="MDR4127157.1"/>
    </source>
</evidence>
<accession>A0ABU1D9M4</accession>
<feature type="signal peptide" evidence="5">
    <location>
        <begin position="1"/>
        <end position="23"/>
    </location>
</feature>
<name>A0ABU1D9M4_9BURK</name>
<comment type="caution">
    <text evidence="7">The sequence shown here is derived from an EMBL/GenBank/DDBJ whole genome shotgun (WGS) entry which is preliminary data.</text>
</comment>
<dbReference type="SUPFAM" id="SSF53822">
    <property type="entry name" value="Periplasmic binding protein-like I"/>
    <property type="match status" value="1"/>
</dbReference>
<dbReference type="PANTHER" id="PTHR30483">
    <property type="entry name" value="LEUCINE-SPECIFIC-BINDING PROTEIN"/>
    <property type="match status" value="1"/>
</dbReference>
<keyword evidence="4" id="KW-0029">Amino-acid transport</keyword>
<comment type="similarity">
    <text evidence="1">Belongs to the leucine-binding protein family.</text>
</comment>
<evidence type="ECO:0000256" key="5">
    <source>
        <dbReference type="SAM" id="SignalP"/>
    </source>
</evidence>
<dbReference type="InterPro" id="IPR028082">
    <property type="entry name" value="Peripla_BP_I"/>
</dbReference>
<dbReference type="PRINTS" id="PR00337">
    <property type="entry name" value="LEUILEVALBP"/>
</dbReference>
<dbReference type="Pfam" id="PF13458">
    <property type="entry name" value="Peripla_BP_6"/>
    <property type="match status" value="1"/>
</dbReference>
<proteinExistence type="inferred from homology"/>